<dbReference type="PANTHER" id="PTHR30383:SF24">
    <property type="entry name" value="THIOESTERASE 1_PROTEASE 1_LYSOPHOSPHOLIPASE L1"/>
    <property type="match status" value="1"/>
</dbReference>
<dbReference type="InterPro" id="IPR051532">
    <property type="entry name" value="Ester_Hydrolysis_Enzymes"/>
</dbReference>
<reference evidence="2 3" key="1">
    <citation type="submission" date="2018-07" db="EMBL/GenBank/DDBJ databases">
        <title>a novel species of Sphingomonas isolated from the rhizosphere soil of Araceae plant.</title>
        <authorList>
            <person name="Zhiyong W."/>
            <person name="Qinglan Z."/>
            <person name="Zhiwei F."/>
            <person name="Ding X."/>
            <person name="Gejiao W."/>
            <person name="Shixue Z."/>
        </authorList>
    </citation>
    <scope>NUCLEOTIDE SEQUENCE [LARGE SCALE GENOMIC DNA]</scope>
    <source>
        <strain evidence="2 3">WZY 27</strain>
    </source>
</reference>
<dbReference type="InterPro" id="IPR036514">
    <property type="entry name" value="SGNH_hydro_sf"/>
</dbReference>
<gene>
    <name evidence="2" type="ORF">DVW87_10600</name>
</gene>
<evidence type="ECO:0000313" key="2">
    <source>
        <dbReference type="EMBL" id="RDE06126.1"/>
    </source>
</evidence>
<dbReference type="Gene3D" id="3.40.50.1110">
    <property type="entry name" value="SGNH hydrolase"/>
    <property type="match status" value="1"/>
</dbReference>
<keyword evidence="3" id="KW-1185">Reference proteome</keyword>
<dbReference type="SUPFAM" id="SSF52266">
    <property type="entry name" value="SGNH hydrolase"/>
    <property type="match status" value="1"/>
</dbReference>
<dbReference type="AlphaFoldDB" id="A0A369VUS5"/>
<evidence type="ECO:0000313" key="3">
    <source>
        <dbReference type="Proteomes" id="UP000253918"/>
    </source>
</evidence>
<organism evidence="2 3">
    <name type="scientific">Sphingomonas aracearum</name>
    <dbReference type="NCBI Taxonomy" id="2283317"/>
    <lineage>
        <taxon>Bacteria</taxon>
        <taxon>Pseudomonadati</taxon>
        <taxon>Pseudomonadota</taxon>
        <taxon>Alphaproteobacteria</taxon>
        <taxon>Sphingomonadales</taxon>
        <taxon>Sphingomonadaceae</taxon>
        <taxon>Sphingomonas</taxon>
    </lineage>
</organism>
<evidence type="ECO:0000259" key="1">
    <source>
        <dbReference type="Pfam" id="PF13472"/>
    </source>
</evidence>
<sequence>MPISSSPYVLAIGDSLTAGYGLPASASFAARLQHLLRHQDPGATVRNAGVSGDTTEGGLRRLPRLLASLTRKPDLAIVELGANDLLRGIPPERTRANLDAILAQLGACGIPVLLATFEVPRFLSALAAGYDGMYAALAAKHGAALAPFFPQGVLGHPELVLRDRLHPNARAIELVAEGFLPAVTAALSRGRAEAA</sequence>
<dbReference type="OrthoDB" id="9786188at2"/>
<dbReference type="Proteomes" id="UP000253918">
    <property type="component" value="Unassembled WGS sequence"/>
</dbReference>
<dbReference type="EMBL" id="QQNB01000002">
    <property type="protein sequence ID" value="RDE06126.1"/>
    <property type="molecule type" value="Genomic_DNA"/>
</dbReference>
<dbReference type="PANTHER" id="PTHR30383">
    <property type="entry name" value="THIOESTERASE 1/PROTEASE 1/LYSOPHOSPHOLIPASE L1"/>
    <property type="match status" value="1"/>
</dbReference>
<dbReference type="CDD" id="cd01822">
    <property type="entry name" value="Lysophospholipase_L1_like"/>
    <property type="match status" value="1"/>
</dbReference>
<dbReference type="InterPro" id="IPR013830">
    <property type="entry name" value="SGNH_hydro"/>
</dbReference>
<comment type="caution">
    <text evidence="2">The sequence shown here is derived from an EMBL/GenBank/DDBJ whole genome shotgun (WGS) entry which is preliminary data.</text>
</comment>
<dbReference type="Pfam" id="PF13472">
    <property type="entry name" value="Lipase_GDSL_2"/>
    <property type="match status" value="1"/>
</dbReference>
<protein>
    <submittedName>
        <fullName evidence="2">Arylesterase</fullName>
    </submittedName>
</protein>
<accession>A0A369VUS5</accession>
<dbReference type="GO" id="GO:0004622">
    <property type="term" value="F:phosphatidylcholine lysophospholipase activity"/>
    <property type="evidence" value="ECO:0007669"/>
    <property type="project" value="TreeGrafter"/>
</dbReference>
<dbReference type="RefSeq" id="WP_114688195.1">
    <property type="nucleotide sequence ID" value="NZ_QQNB01000002.1"/>
</dbReference>
<proteinExistence type="predicted"/>
<feature type="domain" description="SGNH hydrolase-type esterase" evidence="1">
    <location>
        <begin position="11"/>
        <end position="170"/>
    </location>
</feature>
<name>A0A369VUS5_9SPHN</name>